<proteinExistence type="predicted"/>
<name>A0AC60PX56_IXOPE</name>
<dbReference type="EMBL" id="JABSTQ010009790">
    <property type="protein sequence ID" value="KAG0425873.1"/>
    <property type="molecule type" value="Genomic_DNA"/>
</dbReference>
<evidence type="ECO:0000313" key="1">
    <source>
        <dbReference type="EMBL" id="KAG0425873.1"/>
    </source>
</evidence>
<protein>
    <submittedName>
        <fullName evidence="1">Uncharacterized protein</fullName>
    </submittedName>
</protein>
<keyword evidence="2" id="KW-1185">Reference proteome</keyword>
<accession>A0AC60PX56</accession>
<gene>
    <name evidence="1" type="ORF">HPB47_026983</name>
</gene>
<dbReference type="Proteomes" id="UP000805193">
    <property type="component" value="Unassembled WGS sequence"/>
</dbReference>
<comment type="caution">
    <text evidence="1">The sequence shown here is derived from an EMBL/GenBank/DDBJ whole genome shotgun (WGS) entry which is preliminary data.</text>
</comment>
<sequence length="239" mass="26682">MDVTIRCFVRRWVNLPHDTPLALFHAPAAEGGLGITSRRASIPSMLLQRLGNLSLSDHPGCEAALRTPLLTSQQRRAAAATNFQDRDLTTKVEVHRMWPMLLHRSCDGKALKESRKVPAAHRWLTDGTRFLSGRQFINLVKLNNNVLPTLELTSGGRDRDISCRAGCQAPKSFGHMLQASHRGHRGRVKRHDNVAGYACGRLAQLQWQVLWEPHYAVSGTVMKTDLVAYKDADCVVLYA</sequence>
<evidence type="ECO:0000313" key="2">
    <source>
        <dbReference type="Proteomes" id="UP000805193"/>
    </source>
</evidence>
<reference evidence="1 2" key="1">
    <citation type="journal article" date="2020" name="Cell">
        <title>Large-Scale Comparative Analyses of Tick Genomes Elucidate Their Genetic Diversity and Vector Capacities.</title>
        <authorList>
            <consortium name="Tick Genome and Microbiome Consortium (TIGMIC)"/>
            <person name="Jia N."/>
            <person name="Wang J."/>
            <person name="Shi W."/>
            <person name="Du L."/>
            <person name="Sun Y."/>
            <person name="Zhan W."/>
            <person name="Jiang J.F."/>
            <person name="Wang Q."/>
            <person name="Zhang B."/>
            <person name="Ji P."/>
            <person name="Bell-Sakyi L."/>
            <person name="Cui X.M."/>
            <person name="Yuan T.T."/>
            <person name="Jiang B.G."/>
            <person name="Yang W.F."/>
            <person name="Lam T.T."/>
            <person name="Chang Q.C."/>
            <person name="Ding S.J."/>
            <person name="Wang X.J."/>
            <person name="Zhu J.G."/>
            <person name="Ruan X.D."/>
            <person name="Zhao L."/>
            <person name="Wei J.T."/>
            <person name="Ye R.Z."/>
            <person name="Que T.C."/>
            <person name="Du C.H."/>
            <person name="Zhou Y.H."/>
            <person name="Cheng J.X."/>
            <person name="Dai P.F."/>
            <person name="Guo W.B."/>
            <person name="Han X.H."/>
            <person name="Huang E.J."/>
            <person name="Li L.F."/>
            <person name="Wei W."/>
            <person name="Gao Y.C."/>
            <person name="Liu J.Z."/>
            <person name="Shao H.Z."/>
            <person name="Wang X."/>
            <person name="Wang C.C."/>
            <person name="Yang T.C."/>
            <person name="Huo Q.B."/>
            <person name="Li W."/>
            <person name="Chen H.Y."/>
            <person name="Chen S.E."/>
            <person name="Zhou L.G."/>
            <person name="Ni X.B."/>
            <person name="Tian J.H."/>
            <person name="Sheng Y."/>
            <person name="Liu T."/>
            <person name="Pan Y.S."/>
            <person name="Xia L.Y."/>
            <person name="Li J."/>
            <person name="Zhao F."/>
            <person name="Cao W.C."/>
        </authorList>
    </citation>
    <scope>NUCLEOTIDE SEQUENCE [LARGE SCALE GENOMIC DNA]</scope>
    <source>
        <strain evidence="1">Iper-2018</strain>
    </source>
</reference>
<organism evidence="1 2">
    <name type="scientific">Ixodes persulcatus</name>
    <name type="common">Taiga tick</name>
    <dbReference type="NCBI Taxonomy" id="34615"/>
    <lineage>
        <taxon>Eukaryota</taxon>
        <taxon>Metazoa</taxon>
        <taxon>Ecdysozoa</taxon>
        <taxon>Arthropoda</taxon>
        <taxon>Chelicerata</taxon>
        <taxon>Arachnida</taxon>
        <taxon>Acari</taxon>
        <taxon>Parasitiformes</taxon>
        <taxon>Ixodida</taxon>
        <taxon>Ixodoidea</taxon>
        <taxon>Ixodidae</taxon>
        <taxon>Ixodinae</taxon>
        <taxon>Ixodes</taxon>
    </lineage>
</organism>